<reference evidence="1 2" key="1">
    <citation type="submission" date="2013-10" db="EMBL/GenBank/DDBJ databases">
        <title>Draft genomes and the virulence plasmids of Sd1617 vaccine constructs: WRSd3 and WRSd5.</title>
        <authorList>
            <person name="Aksomboon Vongsawan A."/>
            <person name="Venkatesan M.M."/>
            <person name="Vaisvil B."/>
            <person name="Emel G."/>
            <person name="Kepatral V."/>
            <person name="Sethabutr O."/>
            <person name="Serichantalergs O."/>
            <person name="Mason C."/>
        </authorList>
    </citation>
    <scope>NUCLEOTIDE SEQUENCE [LARGE SCALE GENOMIC DNA]</scope>
    <source>
        <strain evidence="1 2">WRSd3</strain>
    </source>
</reference>
<organism evidence="1 2">
    <name type="scientific">Shigella dysenteriae WRSd3</name>
    <dbReference type="NCBI Taxonomy" id="1401327"/>
    <lineage>
        <taxon>Bacteria</taxon>
        <taxon>Pseudomonadati</taxon>
        <taxon>Pseudomonadota</taxon>
        <taxon>Gammaproteobacteria</taxon>
        <taxon>Enterobacterales</taxon>
        <taxon>Enterobacteriaceae</taxon>
        <taxon>Shigella</taxon>
    </lineage>
</organism>
<evidence type="ECO:0000313" key="1">
    <source>
        <dbReference type="EMBL" id="ESU76293.1"/>
    </source>
</evidence>
<dbReference type="EMBL" id="AXUT01000622">
    <property type="protein sequence ID" value="ESU76293.1"/>
    <property type="molecule type" value="Genomic_DNA"/>
</dbReference>
<gene>
    <name evidence="1" type="ORF">WRSd3_04478</name>
</gene>
<name>A0A090NVM9_SHIDY</name>
<protein>
    <submittedName>
        <fullName evidence="1">Uncharacterized protein</fullName>
    </submittedName>
</protein>
<sequence>MSSLKNLHFAHPELIIIILYKFCGVNFSLE</sequence>
<comment type="caution">
    <text evidence="1">The sequence shown here is derived from an EMBL/GenBank/DDBJ whole genome shotgun (WGS) entry which is preliminary data.</text>
</comment>
<evidence type="ECO:0000313" key="2">
    <source>
        <dbReference type="Proteomes" id="UP000017944"/>
    </source>
</evidence>
<dbReference type="Proteomes" id="UP000017944">
    <property type="component" value="Unassembled WGS sequence"/>
</dbReference>
<accession>A0A090NVM9</accession>
<dbReference type="AlphaFoldDB" id="A0A090NVM9"/>
<proteinExistence type="predicted"/>